<name>A0A0L7M980_PLAF4</name>
<protein>
    <submittedName>
        <fullName evidence="1">Uncharacterized protein</fullName>
    </submittedName>
</protein>
<organism evidence="1 2">
    <name type="scientific">Plasmodium falciparum (isolate Dd2)</name>
    <dbReference type="NCBI Taxonomy" id="57267"/>
    <lineage>
        <taxon>Eukaryota</taxon>
        <taxon>Sar</taxon>
        <taxon>Alveolata</taxon>
        <taxon>Apicomplexa</taxon>
        <taxon>Aconoidasida</taxon>
        <taxon>Haemosporida</taxon>
        <taxon>Plasmodiidae</taxon>
        <taxon>Plasmodium</taxon>
        <taxon>Plasmodium (Laverania)</taxon>
    </lineage>
</organism>
<evidence type="ECO:0000313" key="1">
    <source>
        <dbReference type="EMBL" id="KOB89165.1"/>
    </source>
</evidence>
<sequence length="103" mass="11804">MNQTNNDLNNNNIINNMGHINTNDLNKNNTGKNCTIVNTDEFVNNVVKMLQVIYEFIFLCIRIYDDDIIISKLFGLPYTIVSNVNMNNDTICEEIIGIMRTSL</sequence>
<dbReference type="Proteomes" id="UP000054282">
    <property type="component" value="Unassembled WGS sequence"/>
</dbReference>
<evidence type="ECO:0000313" key="2">
    <source>
        <dbReference type="Proteomes" id="UP000054282"/>
    </source>
</evidence>
<dbReference type="EMBL" id="GG701943">
    <property type="protein sequence ID" value="KOB89165.1"/>
    <property type="molecule type" value="Genomic_DNA"/>
</dbReference>
<accession>A0A0L7M980</accession>
<dbReference type="KEGG" id="pfd:PFDG_04713"/>
<gene>
    <name evidence="1" type="ORF">PFDG_04713</name>
</gene>
<reference evidence="2" key="1">
    <citation type="submission" date="2006-09" db="EMBL/GenBank/DDBJ databases">
        <title>Annotation of Plasmodium falciparum Dd2.</title>
        <authorList>
            <consortium name="The Broad Institute Genome Sequencing Platform"/>
            <person name="Volkman S.K."/>
            <person name="Neafsey D.E."/>
            <person name="Dash A.P."/>
            <person name="Chitnis C.E."/>
            <person name="Hartl D.L."/>
            <person name="Young S.K."/>
            <person name="Zeng Q."/>
            <person name="Koehrsen M."/>
            <person name="Alvarado L."/>
            <person name="Berlin A."/>
            <person name="Borenstein D."/>
            <person name="Chapman S.B."/>
            <person name="Chen Z."/>
            <person name="Engels R."/>
            <person name="Freedman E."/>
            <person name="Gellesch M."/>
            <person name="Goldberg J."/>
            <person name="Griggs A."/>
            <person name="Gujja S."/>
            <person name="Heilman E.R."/>
            <person name="Heiman D.I."/>
            <person name="Howarth C."/>
            <person name="Jen D."/>
            <person name="Larson L."/>
            <person name="Mehta T."/>
            <person name="Neiman D."/>
            <person name="Park D."/>
            <person name="Pearson M."/>
            <person name="Roberts A."/>
            <person name="Saif S."/>
            <person name="Shea T."/>
            <person name="Shenoy N."/>
            <person name="Sisk P."/>
            <person name="Stolte C."/>
            <person name="Sykes S."/>
            <person name="Walk T."/>
            <person name="White J."/>
            <person name="Yandava C."/>
            <person name="Haas B."/>
            <person name="Henn M.R."/>
            <person name="Nusbaum C."/>
            <person name="Birren B."/>
        </authorList>
    </citation>
    <scope>NUCLEOTIDE SEQUENCE [LARGE SCALE GENOMIC DNA]</scope>
</reference>
<reference evidence="2" key="2">
    <citation type="submission" date="2006-09" db="EMBL/GenBank/DDBJ databases">
        <title>The genome sequence of Plasmodium falciparum Dd2.</title>
        <authorList>
            <consortium name="The Broad Institute Genome Sequencing Platform"/>
            <person name="Birren B."/>
            <person name="Lander E."/>
            <person name="Galagan J."/>
            <person name="Nusbaum C."/>
            <person name="Devon K."/>
            <person name="Henn M."/>
            <person name="Jaffe D."/>
            <person name="Butler J."/>
            <person name="Alvarez P."/>
            <person name="Gnerre S."/>
            <person name="Grabherr M."/>
            <person name="Kleber M."/>
            <person name="Mauceli E."/>
            <person name="Brockman W."/>
            <person name="MacCallum I.A."/>
            <person name="Rounsley S."/>
            <person name="Young S."/>
            <person name="LaButti K."/>
            <person name="Pushparaj V."/>
            <person name="DeCaprio D."/>
            <person name="Crawford M."/>
            <person name="Koehrsen M."/>
            <person name="Engels R."/>
            <person name="Montgomery P."/>
            <person name="Pearson M."/>
            <person name="Howarth C."/>
            <person name="Larson L."/>
            <person name="Luoma S."/>
            <person name="White J."/>
            <person name="Kodira C."/>
            <person name="Zeng Q."/>
            <person name="O'Leary S."/>
            <person name="Yandava C."/>
            <person name="Alvarado L."/>
            <person name="Wirth D."/>
            <person name="Volkman S."/>
            <person name="Hartl D."/>
        </authorList>
    </citation>
    <scope>NUCLEOTIDE SEQUENCE [LARGE SCALE GENOMIC DNA]</scope>
</reference>
<dbReference type="AlphaFoldDB" id="A0A0L7M980"/>
<proteinExistence type="predicted"/>